<accession>A0AAD7HCW7</accession>
<dbReference type="Proteomes" id="UP001215280">
    <property type="component" value="Unassembled WGS sequence"/>
</dbReference>
<comment type="caution">
    <text evidence="1">The sequence shown here is derived from an EMBL/GenBank/DDBJ whole genome shotgun (WGS) entry which is preliminary data.</text>
</comment>
<reference evidence="1" key="1">
    <citation type="submission" date="2023-03" db="EMBL/GenBank/DDBJ databases">
        <title>Massive genome expansion in bonnet fungi (Mycena s.s.) driven by repeated elements and novel gene families across ecological guilds.</title>
        <authorList>
            <consortium name="Lawrence Berkeley National Laboratory"/>
            <person name="Harder C.B."/>
            <person name="Miyauchi S."/>
            <person name="Viragh M."/>
            <person name="Kuo A."/>
            <person name="Thoen E."/>
            <person name="Andreopoulos B."/>
            <person name="Lu D."/>
            <person name="Skrede I."/>
            <person name="Drula E."/>
            <person name="Henrissat B."/>
            <person name="Morin E."/>
            <person name="Kohler A."/>
            <person name="Barry K."/>
            <person name="LaButti K."/>
            <person name="Morin E."/>
            <person name="Salamov A."/>
            <person name="Lipzen A."/>
            <person name="Mereny Z."/>
            <person name="Hegedus B."/>
            <person name="Baldrian P."/>
            <person name="Stursova M."/>
            <person name="Weitz H."/>
            <person name="Taylor A."/>
            <person name="Grigoriev I.V."/>
            <person name="Nagy L.G."/>
            <person name="Martin F."/>
            <person name="Kauserud H."/>
        </authorList>
    </citation>
    <scope>NUCLEOTIDE SEQUENCE</scope>
    <source>
        <strain evidence="1">CBHHK188m</strain>
    </source>
</reference>
<gene>
    <name evidence="1" type="ORF">DFH07DRAFT_860937</name>
</gene>
<keyword evidence="2" id="KW-1185">Reference proteome</keyword>
<organism evidence="1 2">
    <name type="scientific">Mycena maculata</name>
    <dbReference type="NCBI Taxonomy" id="230809"/>
    <lineage>
        <taxon>Eukaryota</taxon>
        <taxon>Fungi</taxon>
        <taxon>Dikarya</taxon>
        <taxon>Basidiomycota</taxon>
        <taxon>Agaricomycotina</taxon>
        <taxon>Agaricomycetes</taxon>
        <taxon>Agaricomycetidae</taxon>
        <taxon>Agaricales</taxon>
        <taxon>Marasmiineae</taxon>
        <taxon>Mycenaceae</taxon>
        <taxon>Mycena</taxon>
    </lineage>
</organism>
<name>A0AAD7HCW7_9AGAR</name>
<dbReference type="AlphaFoldDB" id="A0AAD7HCW7"/>
<dbReference type="EMBL" id="JARJLG010000313">
    <property type="protein sequence ID" value="KAJ7717828.1"/>
    <property type="molecule type" value="Genomic_DNA"/>
</dbReference>
<evidence type="ECO:0000313" key="2">
    <source>
        <dbReference type="Proteomes" id="UP001215280"/>
    </source>
</evidence>
<sequence length="234" mass="26171">MSPNEGTVTPRAAQDETANIRTVIGAMAQALAGLEQSFGSLNEKSAELSKMSPCPQDAPREIQALRKQIRDERKKGEKDIEGFKRTARDDVKGEIVMNLRNNILQHIKKEVEAQVQQQVDLQIREQIPISLKEQSANNKMQLQDAKTSLINSAARKRNSSLRIQNLDESLAVVLKADGTKGNLFPADLRSLLSYDDVNVRDLVKDYGLLDDEVREVNVNRFLGHIGILFQLVIV</sequence>
<protein>
    <submittedName>
        <fullName evidence="1">Uncharacterized protein</fullName>
    </submittedName>
</protein>
<proteinExistence type="predicted"/>
<evidence type="ECO:0000313" key="1">
    <source>
        <dbReference type="EMBL" id="KAJ7717828.1"/>
    </source>
</evidence>